<dbReference type="EMBL" id="BKCJ011089594">
    <property type="protein sequence ID" value="GFC83469.1"/>
    <property type="molecule type" value="Genomic_DNA"/>
</dbReference>
<dbReference type="AlphaFoldDB" id="A0A699R891"/>
<name>A0A699R891_TANCI</name>
<organism evidence="2">
    <name type="scientific">Tanacetum cinerariifolium</name>
    <name type="common">Dalmatian daisy</name>
    <name type="synonym">Chrysanthemum cinerariifolium</name>
    <dbReference type="NCBI Taxonomy" id="118510"/>
    <lineage>
        <taxon>Eukaryota</taxon>
        <taxon>Viridiplantae</taxon>
        <taxon>Streptophyta</taxon>
        <taxon>Embryophyta</taxon>
        <taxon>Tracheophyta</taxon>
        <taxon>Spermatophyta</taxon>
        <taxon>Magnoliopsida</taxon>
        <taxon>eudicotyledons</taxon>
        <taxon>Gunneridae</taxon>
        <taxon>Pentapetalae</taxon>
        <taxon>asterids</taxon>
        <taxon>campanulids</taxon>
        <taxon>Asterales</taxon>
        <taxon>Asteraceae</taxon>
        <taxon>Asteroideae</taxon>
        <taxon>Anthemideae</taxon>
        <taxon>Anthemidinae</taxon>
        <taxon>Tanacetum</taxon>
    </lineage>
</organism>
<feature type="non-terminal residue" evidence="2">
    <location>
        <position position="1"/>
    </location>
</feature>
<feature type="coiled-coil region" evidence="1">
    <location>
        <begin position="19"/>
        <end position="53"/>
    </location>
</feature>
<accession>A0A699R891</accession>
<evidence type="ECO:0000256" key="1">
    <source>
        <dbReference type="SAM" id="Coils"/>
    </source>
</evidence>
<evidence type="ECO:0000313" key="2">
    <source>
        <dbReference type="EMBL" id="GFC83469.1"/>
    </source>
</evidence>
<comment type="caution">
    <text evidence="2">The sequence shown here is derived from an EMBL/GenBank/DDBJ whole genome shotgun (WGS) entry which is preliminary data.</text>
</comment>
<reference evidence="2" key="1">
    <citation type="journal article" date="2019" name="Sci. Rep.">
        <title>Draft genome of Tanacetum cinerariifolium, the natural source of mosquito coil.</title>
        <authorList>
            <person name="Yamashiro T."/>
            <person name="Shiraishi A."/>
            <person name="Satake H."/>
            <person name="Nakayama K."/>
        </authorList>
    </citation>
    <scope>NUCLEOTIDE SEQUENCE</scope>
</reference>
<sequence>SIIKKVKKFDFVIEDGKHIHLTEEQINQQNKIKEEAKAEADKHESEVRKEELVDLLGPEVVNKYYNDKLQYNRYCDKS</sequence>
<gene>
    <name evidence="2" type="ORF">Tci_855439</name>
</gene>
<proteinExistence type="predicted"/>
<protein>
    <submittedName>
        <fullName evidence="2">Uncharacterized protein</fullName>
    </submittedName>
</protein>
<keyword evidence="1" id="KW-0175">Coiled coil</keyword>